<evidence type="ECO:0000313" key="1">
    <source>
        <dbReference type="EMBL" id="SHX12427.1"/>
    </source>
</evidence>
<sequence length="60" mass="6128">MAAAAIMTVMSSLATMTPTSVSLIPKLGPLMIIPAGVFIIVTRAMRSAVVGYMDSKASGV</sequence>
<dbReference type="AlphaFoldDB" id="A0A9Q7SCM9"/>
<gene>
    <name evidence="1" type="ORF">SAMEA2275694_01466</name>
</gene>
<evidence type="ECO:0000313" key="2">
    <source>
        <dbReference type="Proteomes" id="UP000185183"/>
    </source>
</evidence>
<proteinExistence type="predicted"/>
<organism evidence="1 2">
    <name type="scientific">Mycobacteroides abscessus subsp. bolletii</name>
    <dbReference type="NCBI Taxonomy" id="319705"/>
    <lineage>
        <taxon>Bacteria</taxon>
        <taxon>Bacillati</taxon>
        <taxon>Actinomycetota</taxon>
        <taxon>Actinomycetes</taxon>
        <taxon>Mycobacteriales</taxon>
        <taxon>Mycobacteriaceae</taxon>
        <taxon>Mycobacteroides</taxon>
        <taxon>Mycobacteroides abscessus</taxon>
    </lineage>
</organism>
<dbReference type="EMBL" id="FSFA01000002">
    <property type="protein sequence ID" value="SHX12427.1"/>
    <property type="molecule type" value="Genomic_DNA"/>
</dbReference>
<reference evidence="1 2" key="1">
    <citation type="submission" date="2016-11" db="EMBL/GenBank/DDBJ databases">
        <authorList>
            <consortium name="Pathogen Informatics"/>
        </authorList>
    </citation>
    <scope>NUCLEOTIDE SEQUENCE [LARGE SCALE GENOMIC DNA]</scope>
    <source>
        <strain evidence="1 2">968</strain>
    </source>
</reference>
<protein>
    <submittedName>
        <fullName evidence="1">Uncharacterized protein</fullName>
    </submittedName>
</protein>
<name>A0A9Q7SCM9_9MYCO</name>
<comment type="caution">
    <text evidence="1">The sequence shown here is derived from an EMBL/GenBank/DDBJ whole genome shotgun (WGS) entry which is preliminary data.</text>
</comment>
<accession>A0A9Q7SCM9</accession>
<dbReference type="Proteomes" id="UP000185183">
    <property type="component" value="Unassembled WGS sequence"/>
</dbReference>